<dbReference type="OMA" id="WSDERII"/>
<gene>
    <name evidence="3" type="ORF">THAOC_04847</name>
</gene>
<protein>
    <submittedName>
        <fullName evidence="3">Uncharacterized protein</fullName>
    </submittedName>
</protein>
<name>K0TI88_THAOC</name>
<comment type="caution">
    <text evidence="3">The sequence shown here is derived from an EMBL/GenBank/DDBJ whole genome shotgun (WGS) entry which is preliminary data.</text>
</comment>
<evidence type="ECO:0000256" key="1">
    <source>
        <dbReference type="SAM" id="MobiDB-lite"/>
    </source>
</evidence>
<feature type="non-terminal residue" evidence="3">
    <location>
        <position position="1"/>
    </location>
</feature>
<keyword evidence="4" id="KW-1185">Reference proteome</keyword>
<dbReference type="InterPro" id="IPR033579">
    <property type="entry name" value="TMEM128"/>
</dbReference>
<evidence type="ECO:0000256" key="2">
    <source>
        <dbReference type="SAM" id="Phobius"/>
    </source>
</evidence>
<feature type="transmembrane region" description="Helical" evidence="2">
    <location>
        <begin position="162"/>
        <end position="182"/>
    </location>
</feature>
<dbReference type="Pfam" id="PF20479">
    <property type="entry name" value="TMEM128"/>
    <property type="match status" value="1"/>
</dbReference>
<dbReference type="OrthoDB" id="45866at2759"/>
<keyword evidence="2" id="KW-0472">Membrane</keyword>
<dbReference type="EMBL" id="AGNL01004436">
    <property type="protein sequence ID" value="EJK73521.1"/>
    <property type="molecule type" value="Genomic_DNA"/>
</dbReference>
<evidence type="ECO:0000313" key="4">
    <source>
        <dbReference type="Proteomes" id="UP000266841"/>
    </source>
</evidence>
<keyword evidence="2" id="KW-0812">Transmembrane</keyword>
<dbReference type="PANTHER" id="PTHR31134">
    <property type="entry name" value="TRANSMEMBRANE PROTEIN 128"/>
    <property type="match status" value="1"/>
</dbReference>
<dbReference type="PANTHER" id="PTHR31134:SF1">
    <property type="entry name" value="TRANSMEMBRANE PROTEIN 128"/>
    <property type="match status" value="1"/>
</dbReference>
<evidence type="ECO:0000313" key="3">
    <source>
        <dbReference type="EMBL" id="EJK73521.1"/>
    </source>
</evidence>
<accession>K0TI88</accession>
<feature type="transmembrane region" description="Helical" evidence="2">
    <location>
        <begin position="188"/>
        <end position="211"/>
    </location>
</feature>
<sequence length="214" mass="23962">GPRPRLCYGRRGGTAWLEVLEAAAAAAWLFRKGCRDVVQTAMSAYRRVAVDEQRRGAQSSDDESTNSHAGAGPRRTRAERATDKLHALAWILAAYLTSSATHFFTTLWSDERIIRPLFYTAISMFAMNTLLLLYLTTYLPWRFPVDDTFTTPANTPKFWNVYCPRVIPTMTAMGVIGSLLLVRACFPVWSFLTPLILGVIALGFFFGLHFVPSC</sequence>
<proteinExistence type="predicted"/>
<keyword evidence="2" id="KW-1133">Transmembrane helix</keyword>
<dbReference type="eggNOG" id="ENOG502S1N7">
    <property type="taxonomic scope" value="Eukaryota"/>
</dbReference>
<feature type="transmembrane region" description="Helical" evidence="2">
    <location>
        <begin position="85"/>
        <end position="105"/>
    </location>
</feature>
<reference evidence="3 4" key="1">
    <citation type="journal article" date="2012" name="Genome Biol.">
        <title>Genome and low-iron response of an oceanic diatom adapted to chronic iron limitation.</title>
        <authorList>
            <person name="Lommer M."/>
            <person name="Specht M."/>
            <person name="Roy A.S."/>
            <person name="Kraemer L."/>
            <person name="Andreson R."/>
            <person name="Gutowska M.A."/>
            <person name="Wolf J."/>
            <person name="Bergner S.V."/>
            <person name="Schilhabel M.B."/>
            <person name="Klostermeier U.C."/>
            <person name="Beiko R.G."/>
            <person name="Rosenstiel P."/>
            <person name="Hippler M."/>
            <person name="Laroche J."/>
        </authorList>
    </citation>
    <scope>NUCLEOTIDE SEQUENCE [LARGE SCALE GENOMIC DNA]</scope>
    <source>
        <strain evidence="3 4">CCMP1005</strain>
    </source>
</reference>
<dbReference type="Proteomes" id="UP000266841">
    <property type="component" value="Unassembled WGS sequence"/>
</dbReference>
<dbReference type="AlphaFoldDB" id="K0TI88"/>
<feature type="transmembrane region" description="Helical" evidence="2">
    <location>
        <begin position="117"/>
        <end position="141"/>
    </location>
</feature>
<organism evidence="3 4">
    <name type="scientific">Thalassiosira oceanica</name>
    <name type="common">Marine diatom</name>
    <dbReference type="NCBI Taxonomy" id="159749"/>
    <lineage>
        <taxon>Eukaryota</taxon>
        <taxon>Sar</taxon>
        <taxon>Stramenopiles</taxon>
        <taxon>Ochrophyta</taxon>
        <taxon>Bacillariophyta</taxon>
        <taxon>Coscinodiscophyceae</taxon>
        <taxon>Thalassiosirophycidae</taxon>
        <taxon>Thalassiosirales</taxon>
        <taxon>Thalassiosiraceae</taxon>
        <taxon>Thalassiosira</taxon>
    </lineage>
</organism>
<feature type="region of interest" description="Disordered" evidence="1">
    <location>
        <begin position="53"/>
        <end position="78"/>
    </location>
</feature>